<keyword evidence="3" id="KW-0863">Zinc-finger</keyword>
<keyword evidence="10" id="KW-1185">Reference proteome</keyword>
<evidence type="ECO:0000313" key="10">
    <source>
        <dbReference type="Proteomes" id="UP001163823"/>
    </source>
</evidence>
<evidence type="ECO:0000256" key="6">
    <source>
        <dbReference type="PROSITE-ProRule" id="PRU00649"/>
    </source>
</evidence>
<comment type="caution">
    <text evidence="9">The sequence shown here is derived from an EMBL/GenBank/DDBJ whole genome shotgun (WGS) entry which is preliminary data.</text>
</comment>
<evidence type="ECO:0000259" key="7">
    <source>
        <dbReference type="PROSITE" id="PS51319"/>
    </source>
</evidence>
<dbReference type="GO" id="GO:0003746">
    <property type="term" value="F:translation elongation factor activity"/>
    <property type="evidence" value="ECO:0007669"/>
    <property type="project" value="UniProtKB-KW"/>
</dbReference>
<keyword evidence="5 6" id="KW-0539">Nucleus</keyword>
<dbReference type="GO" id="GO:0006351">
    <property type="term" value="P:DNA-templated transcription"/>
    <property type="evidence" value="ECO:0007669"/>
    <property type="project" value="InterPro"/>
</dbReference>
<accession>A0AAD7PLV0</accession>
<dbReference type="GO" id="GO:0005634">
    <property type="term" value="C:nucleus"/>
    <property type="evidence" value="ECO:0007669"/>
    <property type="project" value="UniProtKB-SubCell"/>
</dbReference>
<dbReference type="Pfam" id="PF08711">
    <property type="entry name" value="Med26"/>
    <property type="match status" value="1"/>
</dbReference>
<dbReference type="Proteomes" id="UP001163823">
    <property type="component" value="Chromosome 8"/>
</dbReference>
<dbReference type="InterPro" id="IPR003618">
    <property type="entry name" value="TFIIS_cen_dom"/>
</dbReference>
<dbReference type="GO" id="GO:0008270">
    <property type="term" value="F:zinc ion binding"/>
    <property type="evidence" value="ECO:0007669"/>
    <property type="project" value="UniProtKB-KW"/>
</dbReference>
<dbReference type="CDD" id="cd00183">
    <property type="entry name" value="TFIIS_I"/>
    <property type="match status" value="1"/>
</dbReference>
<dbReference type="PROSITE" id="PS51319">
    <property type="entry name" value="TFIIS_N"/>
    <property type="match status" value="1"/>
</dbReference>
<dbReference type="InterPro" id="IPR036575">
    <property type="entry name" value="TFIIS_cen_dom_sf"/>
</dbReference>
<keyword evidence="9" id="KW-0251">Elongation factor</keyword>
<keyword evidence="2" id="KW-0479">Metal-binding</keyword>
<proteinExistence type="predicted"/>
<evidence type="ECO:0000259" key="8">
    <source>
        <dbReference type="PROSITE" id="PS51321"/>
    </source>
</evidence>
<dbReference type="KEGG" id="qsa:O6P43_020084"/>
<dbReference type="Gene3D" id="1.20.930.10">
    <property type="entry name" value="Conserved domain common to transcription factors TFIIS, elongin A, CRSP70"/>
    <property type="match status" value="1"/>
</dbReference>
<evidence type="ECO:0000313" key="9">
    <source>
        <dbReference type="EMBL" id="KAJ7959519.1"/>
    </source>
</evidence>
<gene>
    <name evidence="9" type="ORF">O6P43_020084</name>
</gene>
<dbReference type="SUPFAM" id="SSF46942">
    <property type="entry name" value="Elongation factor TFIIS domain 2"/>
    <property type="match status" value="1"/>
</dbReference>
<sequence>MEKELVELYEAAKKAADAASSADGEAEESRCLDALELLKQFPVNYQNLVSTQVGKHLKLLTKHPRKKIRALATDLIEIWKRVIIKETSKNKNGNSENHVGSTNVDTVEAEKVQRTPSIKLEKVSKLETIKVEKIEANGISRSDKARKVEVDVIKINSVKKTSSSPAAPPKLTSMIESKDAMRDKIRELLREALSRVYKEAEGENVEEVNVCDPIRVAVTVESVLFEEWGPSNGAQKVKYRILDV</sequence>
<dbReference type="InterPro" id="IPR035441">
    <property type="entry name" value="TFIIS/LEDGF_dom_sf"/>
</dbReference>
<reference evidence="9" key="1">
    <citation type="journal article" date="2023" name="Science">
        <title>Elucidation of the pathway for biosynthesis of saponin adjuvants from the soapbark tree.</title>
        <authorList>
            <person name="Reed J."/>
            <person name="Orme A."/>
            <person name="El-Demerdash A."/>
            <person name="Owen C."/>
            <person name="Martin L.B.B."/>
            <person name="Misra R.C."/>
            <person name="Kikuchi S."/>
            <person name="Rejzek M."/>
            <person name="Martin A.C."/>
            <person name="Harkess A."/>
            <person name="Leebens-Mack J."/>
            <person name="Louveau T."/>
            <person name="Stephenson M.J."/>
            <person name="Osbourn A."/>
        </authorList>
    </citation>
    <scope>NUCLEOTIDE SEQUENCE</scope>
    <source>
        <strain evidence="9">S10</strain>
    </source>
</reference>
<evidence type="ECO:0000256" key="4">
    <source>
        <dbReference type="ARBA" id="ARBA00022833"/>
    </source>
</evidence>
<dbReference type="PROSITE" id="PS51321">
    <property type="entry name" value="TFIIS_CENTRAL"/>
    <property type="match status" value="1"/>
</dbReference>
<feature type="domain" description="TFIIS N-terminal" evidence="7">
    <location>
        <begin position="1"/>
        <end position="86"/>
    </location>
</feature>
<evidence type="ECO:0000256" key="1">
    <source>
        <dbReference type="ARBA" id="ARBA00004123"/>
    </source>
</evidence>
<evidence type="ECO:0000256" key="5">
    <source>
        <dbReference type="ARBA" id="ARBA00023242"/>
    </source>
</evidence>
<protein>
    <submittedName>
        <fullName evidence="9">Transcription elongation factor TFIIS</fullName>
    </submittedName>
</protein>
<name>A0AAD7PLV0_QUISA</name>
<dbReference type="EMBL" id="JARAOO010000008">
    <property type="protein sequence ID" value="KAJ7959519.1"/>
    <property type="molecule type" value="Genomic_DNA"/>
</dbReference>
<organism evidence="9 10">
    <name type="scientific">Quillaja saponaria</name>
    <name type="common">Soap bark tree</name>
    <dbReference type="NCBI Taxonomy" id="32244"/>
    <lineage>
        <taxon>Eukaryota</taxon>
        <taxon>Viridiplantae</taxon>
        <taxon>Streptophyta</taxon>
        <taxon>Embryophyta</taxon>
        <taxon>Tracheophyta</taxon>
        <taxon>Spermatophyta</taxon>
        <taxon>Magnoliopsida</taxon>
        <taxon>eudicotyledons</taxon>
        <taxon>Gunneridae</taxon>
        <taxon>Pentapetalae</taxon>
        <taxon>rosids</taxon>
        <taxon>fabids</taxon>
        <taxon>Fabales</taxon>
        <taxon>Quillajaceae</taxon>
        <taxon>Quillaja</taxon>
    </lineage>
</organism>
<dbReference type="SUPFAM" id="SSF47676">
    <property type="entry name" value="Conserved domain common to transcription factors TFIIS, elongin A, CRSP70"/>
    <property type="match status" value="1"/>
</dbReference>
<dbReference type="AlphaFoldDB" id="A0AAD7PLV0"/>
<comment type="subcellular location">
    <subcellularLocation>
        <location evidence="1 6">Nucleus</location>
    </subcellularLocation>
</comment>
<dbReference type="InterPro" id="IPR017923">
    <property type="entry name" value="TFIIS_N"/>
</dbReference>
<dbReference type="SMART" id="SM00509">
    <property type="entry name" value="TFS2N"/>
    <property type="match status" value="1"/>
</dbReference>
<evidence type="ECO:0000256" key="2">
    <source>
        <dbReference type="ARBA" id="ARBA00022723"/>
    </source>
</evidence>
<dbReference type="InterPro" id="IPR003617">
    <property type="entry name" value="TFIIS/CRSP70_N_sub"/>
</dbReference>
<feature type="domain" description="TFIIS central" evidence="8">
    <location>
        <begin position="181"/>
        <end position="244"/>
    </location>
</feature>
<keyword evidence="4" id="KW-0862">Zinc</keyword>
<keyword evidence="9" id="KW-0648">Protein biosynthesis</keyword>
<dbReference type="PANTHER" id="PTHR11477:SF0">
    <property type="entry name" value="IP08861P-RELATED"/>
    <property type="match status" value="1"/>
</dbReference>
<dbReference type="PANTHER" id="PTHR11477">
    <property type="entry name" value="TRANSCRIPTION FACTOR S-II ZINC FINGER DOMAIN-CONTAINING PROTEIN"/>
    <property type="match status" value="1"/>
</dbReference>
<evidence type="ECO:0000256" key="3">
    <source>
        <dbReference type="ARBA" id="ARBA00022771"/>
    </source>
</evidence>